<evidence type="ECO:0000313" key="3">
    <source>
        <dbReference type="EMBL" id="PWE01266.1"/>
    </source>
</evidence>
<gene>
    <name evidence="3" type="ORF">DDZ16_01925</name>
</gene>
<dbReference type="RefSeq" id="WP_109262720.1">
    <property type="nucleotide sequence ID" value="NZ_QEWP01000001.1"/>
</dbReference>
<keyword evidence="1" id="KW-1133">Transmembrane helix</keyword>
<reference evidence="3 4" key="1">
    <citation type="submission" date="2018-05" db="EMBL/GenBank/DDBJ databases">
        <title>Marinilabilia rubrum sp. nov., isolated from saltern sediment.</title>
        <authorList>
            <person name="Zhang R."/>
        </authorList>
    </citation>
    <scope>NUCLEOTIDE SEQUENCE [LARGE SCALE GENOMIC DNA]</scope>
    <source>
        <strain evidence="3 4">WTE16</strain>
    </source>
</reference>
<keyword evidence="1" id="KW-0812">Transmembrane</keyword>
<feature type="transmembrane region" description="Helical" evidence="1">
    <location>
        <begin position="12"/>
        <end position="30"/>
    </location>
</feature>
<dbReference type="EMBL" id="QEWP01000001">
    <property type="protein sequence ID" value="PWE01266.1"/>
    <property type="molecule type" value="Genomic_DNA"/>
</dbReference>
<dbReference type="AlphaFoldDB" id="A0A2U2BDW8"/>
<dbReference type="Proteomes" id="UP000244956">
    <property type="component" value="Unassembled WGS sequence"/>
</dbReference>
<feature type="domain" description="Mce/MlaD" evidence="2">
    <location>
        <begin position="39"/>
        <end position="116"/>
    </location>
</feature>
<name>A0A2U2BDW8_9BACT</name>
<evidence type="ECO:0000256" key="1">
    <source>
        <dbReference type="SAM" id="Phobius"/>
    </source>
</evidence>
<sequence length="334" mass="36891">MDNRAKKVRLGIFIVISSTLLLFLVVYFTAREMFQKSDTYYVAFQDVSVSGMEVGSPVKYLGINVGTISDIRINPKDITSIVLELSLKSGTPIKEDSKADIVSMGITGMKAIEIRGGTNETRLLAPESYIQPGSSLSSEITGKAEVIAEKVENVLNNLLVITHPDTLSKITRTLARYGKLASDADRTLLRLDTVINQNQDDFRATILNAHQISESVLVSSQAIEKTISRVDRMVRSDSISDIIGNARDISAKLKESNITQLIENLAGVVQRTQELLIKVDDDINEGTKGFVESQDLLRSTLRNLNEASRKINENPSLLIRKSKGKNLPDEQLKN</sequence>
<dbReference type="OrthoDB" id="9769132at2"/>
<dbReference type="InterPro" id="IPR003399">
    <property type="entry name" value="Mce/MlaD"/>
</dbReference>
<proteinExistence type="predicted"/>
<keyword evidence="1" id="KW-0472">Membrane</keyword>
<dbReference type="PANTHER" id="PTHR33371:SF4">
    <property type="entry name" value="INTERMEMBRANE PHOSPHOLIPID TRANSPORT SYSTEM BINDING PROTEIN MLAD"/>
    <property type="match status" value="1"/>
</dbReference>
<comment type="caution">
    <text evidence="3">The sequence shown here is derived from an EMBL/GenBank/DDBJ whole genome shotgun (WGS) entry which is preliminary data.</text>
</comment>
<protein>
    <submittedName>
        <fullName evidence="3">MCE family protein</fullName>
    </submittedName>
</protein>
<dbReference type="PANTHER" id="PTHR33371">
    <property type="entry name" value="INTERMEMBRANE PHOSPHOLIPID TRANSPORT SYSTEM BINDING PROTEIN MLAD-RELATED"/>
    <property type="match status" value="1"/>
</dbReference>
<dbReference type="InterPro" id="IPR052336">
    <property type="entry name" value="MlaD_Phospholipid_Transporter"/>
</dbReference>
<evidence type="ECO:0000313" key="4">
    <source>
        <dbReference type="Proteomes" id="UP000244956"/>
    </source>
</evidence>
<keyword evidence="4" id="KW-1185">Reference proteome</keyword>
<accession>A0A2U2BDW8</accession>
<organism evidence="3 4">
    <name type="scientific">Marinilabilia rubra</name>
    <dbReference type="NCBI Taxonomy" id="2162893"/>
    <lineage>
        <taxon>Bacteria</taxon>
        <taxon>Pseudomonadati</taxon>
        <taxon>Bacteroidota</taxon>
        <taxon>Bacteroidia</taxon>
        <taxon>Marinilabiliales</taxon>
        <taxon>Marinilabiliaceae</taxon>
        <taxon>Marinilabilia</taxon>
    </lineage>
</organism>
<evidence type="ECO:0000259" key="2">
    <source>
        <dbReference type="Pfam" id="PF02470"/>
    </source>
</evidence>
<dbReference type="Pfam" id="PF02470">
    <property type="entry name" value="MlaD"/>
    <property type="match status" value="1"/>
</dbReference>